<dbReference type="RefSeq" id="WP_002624851.1">
    <property type="nucleotide sequence ID" value="NZ_ANAH02000020.1"/>
</dbReference>
<feature type="domain" description="N-acetylmuramoyl-L-alanine amidase" evidence="1">
    <location>
        <begin position="6"/>
        <end position="102"/>
    </location>
</feature>
<dbReference type="PANTHER" id="PTHR11022">
    <property type="entry name" value="PEPTIDOGLYCAN RECOGNITION PROTEIN"/>
    <property type="match status" value="1"/>
</dbReference>
<dbReference type="InterPro" id="IPR015510">
    <property type="entry name" value="PGRP"/>
</dbReference>
<keyword evidence="3" id="KW-1185">Reference proteome</keyword>
<dbReference type="SUPFAM" id="SSF55846">
    <property type="entry name" value="N-acetylmuramoyl-L-alanine amidase-like"/>
    <property type="match status" value="1"/>
</dbReference>
<evidence type="ECO:0000259" key="1">
    <source>
        <dbReference type="Pfam" id="PF01510"/>
    </source>
</evidence>
<gene>
    <name evidence="2" type="ORF">D187_003432</name>
</gene>
<protein>
    <submittedName>
        <fullName evidence="2">N-acetylmuramoyl-L-alanine amidase</fullName>
    </submittedName>
</protein>
<comment type="caution">
    <text evidence="2">The sequence shown here is derived from an EMBL/GenBank/DDBJ whole genome shotgun (WGS) entry which is preliminary data.</text>
</comment>
<sequence>MEDRGWDDVGYHYLVHPKGTIYEGRDLRYKGSHVEGANTSKVGILMMGDFDHNWWDFDDDDLSKTQLDAASKLILTLKTEFPTLRLLGGHRDYKKTTECPGEVMYKHLKAFRSALKLGGP</sequence>
<accession>S9P3M9</accession>
<dbReference type="CDD" id="cd06583">
    <property type="entry name" value="PGRP"/>
    <property type="match status" value="1"/>
</dbReference>
<dbReference type="GO" id="GO:0009253">
    <property type="term" value="P:peptidoglycan catabolic process"/>
    <property type="evidence" value="ECO:0007669"/>
    <property type="project" value="InterPro"/>
</dbReference>
<dbReference type="AlphaFoldDB" id="S9P3M9"/>
<organism evidence="2 3">
    <name type="scientific">Cystobacter fuscus (strain ATCC 25194 / DSM 2262 / NBRC 100088 / M29)</name>
    <dbReference type="NCBI Taxonomy" id="1242864"/>
    <lineage>
        <taxon>Bacteria</taxon>
        <taxon>Pseudomonadati</taxon>
        <taxon>Myxococcota</taxon>
        <taxon>Myxococcia</taxon>
        <taxon>Myxococcales</taxon>
        <taxon>Cystobacterineae</taxon>
        <taxon>Archangiaceae</taxon>
        <taxon>Cystobacter</taxon>
    </lineage>
</organism>
<evidence type="ECO:0000313" key="2">
    <source>
        <dbReference type="EMBL" id="EPX59055.1"/>
    </source>
</evidence>
<dbReference type="Gene3D" id="3.40.80.10">
    <property type="entry name" value="Peptidoglycan recognition protein-like"/>
    <property type="match status" value="1"/>
</dbReference>
<dbReference type="Proteomes" id="UP000011682">
    <property type="component" value="Unassembled WGS sequence"/>
</dbReference>
<dbReference type="InterPro" id="IPR036505">
    <property type="entry name" value="Amidase/PGRP_sf"/>
</dbReference>
<evidence type="ECO:0000313" key="3">
    <source>
        <dbReference type="Proteomes" id="UP000011682"/>
    </source>
</evidence>
<dbReference type="InterPro" id="IPR002502">
    <property type="entry name" value="Amidase_domain"/>
</dbReference>
<proteinExistence type="predicted"/>
<dbReference type="GO" id="GO:0008745">
    <property type="term" value="F:N-acetylmuramoyl-L-alanine amidase activity"/>
    <property type="evidence" value="ECO:0007669"/>
    <property type="project" value="InterPro"/>
</dbReference>
<dbReference type="EMBL" id="ANAH02000020">
    <property type="protein sequence ID" value="EPX59055.1"/>
    <property type="molecule type" value="Genomic_DNA"/>
</dbReference>
<name>S9P3M9_CYSF2</name>
<dbReference type="OrthoDB" id="8754850at2"/>
<dbReference type="Pfam" id="PF01510">
    <property type="entry name" value="Amidase_2"/>
    <property type="match status" value="1"/>
</dbReference>
<dbReference type="eggNOG" id="COG1572">
    <property type="taxonomic scope" value="Bacteria"/>
</dbReference>
<reference evidence="2" key="1">
    <citation type="submission" date="2013-05" db="EMBL/GenBank/DDBJ databases">
        <title>Genome assembly of Cystobacter fuscus DSM 2262.</title>
        <authorList>
            <person name="Sharma G."/>
            <person name="Khatri I."/>
            <person name="Kaur C."/>
            <person name="Mayilraj S."/>
            <person name="Subramanian S."/>
        </authorList>
    </citation>
    <scope>NUCLEOTIDE SEQUENCE [LARGE SCALE GENOMIC DNA]</scope>
    <source>
        <strain evidence="2">DSM 2262</strain>
    </source>
</reference>
<dbReference type="PANTHER" id="PTHR11022:SF41">
    <property type="entry name" value="PEPTIDOGLYCAN-RECOGNITION PROTEIN LC-RELATED"/>
    <property type="match status" value="1"/>
</dbReference>